<evidence type="ECO:0000256" key="7">
    <source>
        <dbReference type="ARBA" id="ARBA00023128"/>
    </source>
</evidence>
<evidence type="ECO:0000256" key="11">
    <source>
        <dbReference type="SAM" id="MobiDB-lite"/>
    </source>
</evidence>
<name>A0ABP0ZR67_9ASCO</name>
<dbReference type="PROSITE" id="PS00821">
    <property type="entry name" value="CYTO_HEME_LYASE_1"/>
    <property type="match status" value="1"/>
</dbReference>
<dbReference type="RefSeq" id="XP_066831807.1">
    <property type="nucleotide sequence ID" value="XM_066975137.1"/>
</dbReference>
<reference evidence="12 13" key="1">
    <citation type="submission" date="2024-03" db="EMBL/GenBank/DDBJ databases">
        <authorList>
            <person name="Brejova B."/>
        </authorList>
    </citation>
    <scope>NUCLEOTIDE SEQUENCE [LARGE SCALE GENOMIC DNA]</scope>
    <source>
        <strain evidence="12 13">CBS 14171</strain>
    </source>
</reference>
<dbReference type="GeneID" id="92210065"/>
<dbReference type="Proteomes" id="UP001497383">
    <property type="component" value="Chromosome 6"/>
</dbReference>
<keyword evidence="9 10" id="KW-0456">Lyase</keyword>
<feature type="region of interest" description="Disordered" evidence="11">
    <location>
        <begin position="1"/>
        <end position="60"/>
    </location>
</feature>
<comment type="catalytic activity">
    <reaction evidence="10">
        <text>holo-[cytochrome c] = apo-[cytochrome c] + heme b</text>
        <dbReference type="Rhea" id="RHEA:22648"/>
        <dbReference type="Rhea" id="RHEA-COMP:10725"/>
        <dbReference type="Rhea" id="RHEA-COMP:10726"/>
        <dbReference type="ChEBI" id="CHEBI:29950"/>
        <dbReference type="ChEBI" id="CHEBI:60344"/>
        <dbReference type="ChEBI" id="CHEBI:83739"/>
        <dbReference type="EC" id="4.4.1.17"/>
    </reaction>
</comment>
<evidence type="ECO:0000256" key="1">
    <source>
        <dbReference type="ARBA" id="ARBA00004273"/>
    </source>
</evidence>
<keyword evidence="6 10" id="KW-0408">Iron</keyword>
<dbReference type="InterPro" id="IPR000511">
    <property type="entry name" value="Holocyt_c/c1_synthase"/>
</dbReference>
<evidence type="ECO:0000256" key="6">
    <source>
        <dbReference type="ARBA" id="ARBA00023004"/>
    </source>
</evidence>
<dbReference type="EC" id="4.4.1.17" evidence="10"/>
<comment type="similarity">
    <text evidence="2 10">Belongs to the cytochrome c-type heme lyase family.</text>
</comment>
<comment type="function">
    <text evidence="10">Lyase that catalyzes the covalent linking of the heme group to the cytochrome C apoprotein to produce the mature functional cytochrome.</text>
</comment>
<dbReference type="Pfam" id="PF01265">
    <property type="entry name" value="Cyto_heme_lyase"/>
    <property type="match status" value="2"/>
</dbReference>
<keyword evidence="8 10" id="KW-0472">Membrane</keyword>
<evidence type="ECO:0000313" key="12">
    <source>
        <dbReference type="EMBL" id="CAK9441000.1"/>
    </source>
</evidence>
<evidence type="ECO:0000256" key="2">
    <source>
        <dbReference type="ARBA" id="ARBA00007255"/>
    </source>
</evidence>
<keyword evidence="4 10" id="KW-0479">Metal-binding</keyword>
<evidence type="ECO:0000313" key="13">
    <source>
        <dbReference type="Proteomes" id="UP001497383"/>
    </source>
</evidence>
<keyword evidence="13" id="KW-1185">Reference proteome</keyword>
<evidence type="ECO:0000256" key="4">
    <source>
        <dbReference type="ARBA" id="ARBA00022723"/>
    </source>
</evidence>
<dbReference type="PROSITE" id="PS00822">
    <property type="entry name" value="CYTO_HEME_LYASE_2"/>
    <property type="match status" value="1"/>
</dbReference>
<comment type="subcellular location">
    <subcellularLocation>
        <location evidence="1 10">Mitochondrion inner membrane</location>
    </subcellularLocation>
</comment>
<keyword evidence="7 10" id="KW-0496">Mitochondrion</keyword>
<proteinExistence type="inferred from homology"/>
<dbReference type="PANTHER" id="PTHR12743:SF0">
    <property type="entry name" value="HOLOCYTOCHROME C-TYPE SYNTHASE"/>
    <property type="match status" value="1"/>
</dbReference>
<evidence type="ECO:0000256" key="8">
    <source>
        <dbReference type="ARBA" id="ARBA00023136"/>
    </source>
</evidence>
<gene>
    <name evidence="12" type="ORF">LODBEIA_P48690</name>
</gene>
<evidence type="ECO:0000256" key="9">
    <source>
        <dbReference type="ARBA" id="ARBA00023239"/>
    </source>
</evidence>
<evidence type="ECO:0000256" key="5">
    <source>
        <dbReference type="ARBA" id="ARBA00022792"/>
    </source>
</evidence>
<keyword evidence="5 10" id="KW-0999">Mitochondrion inner membrane</keyword>
<feature type="compositionally biased region" description="Polar residues" evidence="11">
    <location>
        <begin position="15"/>
        <end position="24"/>
    </location>
</feature>
<evidence type="ECO:0000256" key="3">
    <source>
        <dbReference type="ARBA" id="ARBA00022617"/>
    </source>
</evidence>
<feature type="region of interest" description="Disordered" evidence="11">
    <location>
        <begin position="83"/>
        <end position="110"/>
    </location>
</feature>
<dbReference type="PANTHER" id="PTHR12743">
    <property type="entry name" value="CYTOCHROME C1 HEME LYASE"/>
    <property type="match status" value="1"/>
</dbReference>
<evidence type="ECO:0000256" key="10">
    <source>
        <dbReference type="RuleBase" id="RU363130"/>
    </source>
</evidence>
<keyword evidence="3 10" id="KW-0349">Heme</keyword>
<sequence>MSEGGSKCPVDHSPKQSWLSSIFWKTQPKPHPEVAPSQTCPVPHSPNMANEDQPEQPKCPVDHSARQAWLDKVSVHVISPEEAIETPQPPTTKSKSCDSSTIVNTTQDTTTSTVNLPTEREISSIPRTSTSQNWIYPSEKQFFEAMTRKNWQPATQDMKVIVPIHNLVNERAWKHILMWEKEHGAQVSLTSFRGDSQRMTPRAWFKSVVLGGDRPFDRHDWVVSRAGGGGEVEYVIDFYNGEGASVWLDVRPKLNSFEGVKLRLMRAFGGSSS</sequence>
<accession>A0ABP0ZR67</accession>
<organism evidence="12 13">
    <name type="scientific">Lodderomyces beijingensis</name>
    <dbReference type="NCBI Taxonomy" id="1775926"/>
    <lineage>
        <taxon>Eukaryota</taxon>
        <taxon>Fungi</taxon>
        <taxon>Dikarya</taxon>
        <taxon>Ascomycota</taxon>
        <taxon>Saccharomycotina</taxon>
        <taxon>Pichiomycetes</taxon>
        <taxon>Debaryomycetaceae</taxon>
        <taxon>Candida/Lodderomyces clade</taxon>
        <taxon>Lodderomyces</taxon>
    </lineage>
</organism>
<protein>
    <recommendedName>
        <fullName evidence="10">Holocytochrome c-type synthase</fullName>
        <ecNumber evidence="10">4.4.1.17</ecNumber>
    </recommendedName>
</protein>
<dbReference type="EMBL" id="OZ022410">
    <property type="protein sequence ID" value="CAK9441000.1"/>
    <property type="molecule type" value="Genomic_DNA"/>
</dbReference>
<feature type="compositionally biased region" description="Low complexity" evidence="11">
    <location>
        <begin position="99"/>
        <end position="110"/>
    </location>
</feature>